<protein>
    <submittedName>
        <fullName evidence="2">ATP-binding protein</fullName>
    </submittedName>
</protein>
<dbReference type="SUPFAM" id="SSF54211">
    <property type="entry name" value="Ribosomal protein S5 domain 2-like"/>
    <property type="match status" value="1"/>
</dbReference>
<comment type="caution">
    <text evidence="2">The sequence shown here is derived from an EMBL/GenBank/DDBJ whole genome shotgun (WGS) entry which is preliminary data.</text>
</comment>
<reference evidence="2 3" key="1">
    <citation type="submission" date="2019-10" db="EMBL/GenBank/DDBJ databases">
        <title>Extracellular Electron Transfer in a Candidatus Methanoperedens spp. Enrichment Culture.</title>
        <authorList>
            <person name="Berger S."/>
            <person name="Rangel Shaw D."/>
            <person name="Berben T."/>
            <person name="In 'T Zandt M."/>
            <person name="Frank J."/>
            <person name="Reimann J."/>
            <person name="Jetten M.S.M."/>
            <person name="Welte C.U."/>
        </authorList>
    </citation>
    <scope>NUCLEOTIDE SEQUENCE [LARGE SCALE GENOMIC DNA]</scope>
    <source>
        <strain evidence="2">SB12</strain>
    </source>
</reference>
<dbReference type="Pfam" id="PF13335">
    <property type="entry name" value="Mg_chelatase_C"/>
    <property type="match status" value="1"/>
</dbReference>
<dbReference type="InterPro" id="IPR003593">
    <property type="entry name" value="AAA+_ATPase"/>
</dbReference>
<dbReference type="Gene3D" id="3.40.50.300">
    <property type="entry name" value="P-loop containing nucleotide triphosphate hydrolases"/>
    <property type="match status" value="1"/>
</dbReference>
<dbReference type="InterPro" id="IPR045006">
    <property type="entry name" value="CHLI-like"/>
</dbReference>
<name>A0A833H1C6_9LEPT</name>
<dbReference type="Proteomes" id="UP000460298">
    <property type="component" value="Unassembled WGS sequence"/>
</dbReference>
<dbReference type="Pfam" id="PF13541">
    <property type="entry name" value="ChlI"/>
    <property type="match status" value="1"/>
</dbReference>
<dbReference type="InterPro" id="IPR025158">
    <property type="entry name" value="Mg_chelat-rel_C"/>
</dbReference>
<accession>A0A833H1C6</accession>
<evidence type="ECO:0000259" key="1">
    <source>
        <dbReference type="SMART" id="SM00382"/>
    </source>
</evidence>
<dbReference type="InterPro" id="IPR000523">
    <property type="entry name" value="Mg_chelatse_chII-like_cat_dom"/>
</dbReference>
<dbReference type="GO" id="GO:0005524">
    <property type="term" value="F:ATP binding"/>
    <property type="evidence" value="ECO:0007669"/>
    <property type="project" value="UniProtKB-KW"/>
</dbReference>
<evidence type="ECO:0000313" key="2">
    <source>
        <dbReference type="EMBL" id="KAB2932420.1"/>
    </source>
</evidence>
<dbReference type="InterPro" id="IPR027417">
    <property type="entry name" value="P-loop_NTPase"/>
</dbReference>
<dbReference type="Gene3D" id="3.30.230.10">
    <property type="match status" value="1"/>
</dbReference>
<sequence length="504" mass="55877">MKTARLSAIYLEENLFAERIRIEAIIRPGLPVFRITGTNGRSRDREERIRTALLASGIQFPYCTVLVNLSPADRVKDSALLDLPIAVCLMLAIGVSGLRKRIDRQTLFLGELSLTGEICDLPELAAWALCGADAGFSRVFLPLSTGTRLPVSSVGWIGVRHLSDIIEGQAEQVGLILETLPRSLSPFEIPDRILRMLILAAAGKHGLLFVGPPGSGKSVAARLLYELLPDPDAVERRRIIKNGLLFRDMDLTGTRPLRQPHHSITVTGMVGGGTPLRAGEANRASDGLLLLDELSEYDRQVIEALREPLESHEISHNRGGRPGRLPARFWLAATANPCPCGYFNSKGRVCHCSRIHTDKRKQLLSGPFADRIDLQTVYEKGMPAVLRTADDLIDIRRKIHRAVEIQRARNGSAYNGELVGLGVDDFCTLADERADRVWLEIRENTISRRRSAGIRRLARTIADLDEASCIRAEDLLEARSYSLPENFWEAPPPLAARLKPRRRA</sequence>
<dbReference type="PANTHER" id="PTHR32039">
    <property type="entry name" value="MAGNESIUM-CHELATASE SUBUNIT CHLI"/>
    <property type="match status" value="1"/>
</dbReference>
<keyword evidence="2" id="KW-0547">Nucleotide-binding</keyword>
<dbReference type="InterPro" id="IPR020568">
    <property type="entry name" value="Ribosomal_Su5_D2-typ_SF"/>
</dbReference>
<dbReference type="PANTHER" id="PTHR32039:SF7">
    <property type="entry name" value="COMPETENCE PROTEIN COMM"/>
    <property type="match status" value="1"/>
</dbReference>
<dbReference type="AlphaFoldDB" id="A0A833H1C6"/>
<dbReference type="SMART" id="SM00382">
    <property type="entry name" value="AAA"/>
    <property type="match status" value="1"/>
</dbReference>
<feature type="domain" description="AAA+ ATPase" evidence="1">
    <location>
        <begin position="203"/>
        <end position="383"/>
    </location>
</feature>
<dbReference type="Pfam" id="PF01078">
    <property type="entry name" value="Mg_chelatase"/>
    <property type="match status" value="1"/>
</dbReference>
<dbReference type="EMBL" id="WBUI01000009">
    <property type="protein sequence ID" value="KAB2932420.1"/>
    <property type="molecule type" value="Genomic_DNA"/>
</dbReference>
<dbReference type="SUPFAM" id="SSF52540">
    <property type="entry name" value="P-loop containing nucleoside triphosphate hydrolases"/>
    <property type="match status" value="1"/>
</dbReference>
<dbReference type="InterPro" id="IPR014721">
    <property type="entry name" value="Ribsml_uS5_D2-typ_fold_subgr"/>
</dbReference>
<keyword evidence="2" id="KW-0067">ATP-binding</keyword>
<gene>
    <name evidence="2" type="ORF">F9K24_10860</name>
</gene>
<evidence type="ECO:0000313" key="3">
    <source>
        <dbReference type="Proteomes" id="UP000460298"/>
    </source>
</evidence>
<proteinExistence type="predicted"/>
<organism evidence="2 3">
    <name type="scientific">Leptonema illini</name>
    <dbReference type="NCBI Taxonomy" id="183"/>
    <lineage>
        <taxon>Bacteria</taxon>
        <taxon>Pseudomonadati</taxon>
        <taxon>Spirochaetota</taxon>
        <taxon>Spirochaetia</taxon>
        <taxon>Leptospirales</taxon>
        <taxon>Leptospiraceae</taxon>
        <taxon>Leptonema</taxon>
    </lineage>
</organism>